<organism evidence="9 10">
    <name type="scientific">Neptuniibacter caesariensis</name>
    <dbReference type="NCBI Taxonomy" id="207954"/>
    <lineage>
        <taxon>Bacteria</taxon>
        <taxon>Pseudomonadati</taxon>
        <taxon>Pseudomonadota</taxon>
        <taxon>Gammaproteobacteria</taxon>
        <taxon>Oceanospirillales</taxon>
        <taxon>Oceanospirillaceae</taxon>
        <taxon>Neptuniibacter</taxon>
    </lineage>
</organism>
<dbReference type="GO" id="GO:0004672">
    <property type="term" value="F:protein kinase activity"/>
    <property type="evidence" value="ECO:0007669"/>
    <property type="project" value="InterPro"/>
</dbReference>
<evidence type="ECO:0000313" key="10">
    <source>
        <dbReference type="Proteomes" id="UP000002171"/>
    </source>
</evidence>
<dbReference type="OrthoDB" id="9801841at2"/>
<comment type="caution">
    <text evidence="9">The sequence shown here is derived from an EMBL/GenBank/DDBJ whole genome shotgun (WGS) entry which is preliminary data.</text>
</comment>
<evidence type="ECO:0000256" key="3">
    <source>
        <dbReference type="ARBA" id="ARBA00022741"/>
    </source>
</evidence>
<dbReference type="SMART" id="SM00331">
    <property type="entry name" value="PP2C_SIG"/>
    <property type="match status" value="1"/>
</dbReference>
<feature type="domain" description="Protein kinase" evidence="7">
    <location>
        <begin position="272"/>
        <end position="537"/>
    </location>
</feature>
<keyword evidence="6" id="KW-1133">Transmembrane helix</keyword>
<dbReference type="RefSeq" id="WP_007022027.1">
    <property type="nucleotide sequence ID" value="NZ_CH724126.1"/>
</dbReference>
<dbReference type="Gene3D" id="1.10.510.10">
    <property type="entry name" value="Transferase(Phosphotransferase) domain 1"/>
    <property type="match status" value="1"/>
</dbReference>
<dbReference type="GO" id="GO:0005524">
    <property type="term" value="F:ATP binding"/>
    <property type="evidence" value="ECO:0007669"/>
    <property type="project" value="InterPro"/>
</dbReference>
<dbReference type="Proteomes" id="UP000002171">
    <property type="component" value="Unassembled WGS sequence"/>
</dbReference>
<dbReference type="EMBL" id="AAOW01000001">
    <property type="protein sequence ID" value="EAR63009.1"/>
    <property type="molecule type" value="Genomic_DNA"/>
</dbReference>
<feature type="transmembrane region" description="Helical" evidence="6">
    <location>
        <begin position="553"/>
        <end position="574"/>
    </location>
</feature>
<feature type="domain" description="PPM-type phosphatase" evidence="8">
    <location>
        <begin position="8"/>
        <end position="239"/>
    </location>
</feature>
<proteinExistence type="predicted"/>
<dbReference type="InterPro" id="IPR008266">
    <property type="entry name" value="Tyr_kinase_AS"/>
</dbReference>
<dbReference type="Gene3D" id="3.30.200.20">
    <property type="entry name" value="Phosphorylase Kinase, domain 1"/>
    <property type="match status" value="1"/>
</dbReference>
<keyword evidence="6" id="KW-0812">Transmembrane</keyword>
<dbReference type="PROSITE" id="PS00109">
    <property type="entry name" value="PROTEIN_KINASE_TYR"/>
    <property type="match status" value="1"/>
</dbReference>
<dbReference type="InterPro" id="IPR011009">
    <property type="entry name" value="Kinase-like_dom_sf"/>
</dbReference>
<evidence type="ECO:0000256" key="2">
    <source>
        <dbReference type="ARBA" id="ARBA00022679"/>
    </source>
</evidence>
<keyword evidence="6" id="KW-0472">Membrane</keyword>
<dbReference type="PROSITE" id="PS51746">
    <property type="entry name" value="PPM_2"/>
    <property type="match status" value="1"/>
</dbReference>
<evidence type="ECO:0000313" key="9">
    <source>
        <dbReference type="EMBL" id="EAR63009.1"/>
    </source>
</evidence>
<dbReference type="CDD" id="cd00143">
    <property type="entry name" value="PP2Cc"/>
    <property type="match status" value="1"/>
</dbReference>
<evidence type="ECO:0000256" key="6">
    <source>
        <dbReference type="SAM" id="Phobius"/>
    </source>
</evidence>
<reference evidence="9 10" key="1">
    <citation type="submission" date="2006-02" db="EMBL/GenBank/DDBJ databases">
        <authorList>
            <person name="Pinhassi J."/>
            <person name="Pedros-Alio C."/>
            <person name="Ferriera S."/>
            <person name="Johnson J."/>
            <person name="Kravitz S."/>
            <person name="Halpern A."/>
            <person name="Remington K."/>
            <person name="Beeson K."/>
            <person name="Tran B."/>
            <person name="Rogers Y.-H."/>
            <person name="Friedman R."/>
            <person name="Venter J.C."/>
        </authorList>
    </citation>
    <scope>NUCLEOTIDE SEQUENCE [LARGE SCALE GENOMIC DNA]</scope>
    <source>
        <strain evidence="9 10">MED92</strain>
    </source>
</reference>
<evidence type="ECO:0000256" key="4">
    <source>
        <dbReference type="ARBA" id="ARBA00022777"/>
    </source>
</evidence>
<gene>
    <name evidence="9" type="ORF">MED92_07816</name>
</gene>
<dbReference type="CDD" id="cd14014">
    <property type="entry name" value="STKc_PknB_like"/>
    <property type="match status" value="1"/>
</dbReference>
<keyword evidence="5" id="KW-0067">ATP-binding</keyword>
<dbReference type="AlphaFoldDB" id="A0A7U8CA79"/>
<dbReference type="SUPFAM" id="SSF56112">
    <property type="entry name" value="Protein kinase-like (PK-like)"/>
    <property type="match status" value="1"/>
</dbReference>
<dbReference type="InterPro" id="IPR001932">
    <property type="entry name" value="PPM-type_phosphatase-like_dom"/>
</dbReference>
<dbReference type="SUPFAM" id="SSF81606">
    <property type="entry name" value="PP2C-like"/>
    <property type="match status" value="1"/>
</dbReference>
<protein>
    <submittedName>
        <fullName evidence="9">Protein kinase:Protein phosphatase 2C-like</fullName>
    </submittedName>
</protein>
<evidence type="ECO:0000259" key="7">
    <source>
        <dbReference type="PROSITE" id="PS50011"/>
    </source>
</evidence>
<keyword evidence="4 9" id="KW-0418">Kinase</keyword>
<keyword evidence="10" id="KW-1185">Reference proteome</keyword>
<accession>A0A7U8CA79</accession>
<keyword evidence="2" id="KW-0808">Transferase</keyword>
<keyword evidence="1" id="KW-0723">Serine/threonine-protein kinase</keyword>
<keyword evidence="3" id="KW-0547">Nucleotide-binding</keyword>
<dbReference type="Pfam" id="PF13672">
    <property type="entry name" value="PP2C_2"/>
    <property type="match status" value="1"/>
</dbReference>
<dbReference type="Pfam" id="PF00069">
    <property type="entry name" value="Pkinase"/>
    <property type="match status" value="1"/>
</dbReference>
<name>A0A7U8CA79_NEPCE</name>
<dbReference type="InterPro" id="IPR036457">
    <property type="entry name" value="PPM-type-like_dom_sf"/>
</dbReference>
<dbReference type="SMART" id="SM00332">
    <property type="entry name" value="PP2Cc"/>
    <property type="match status" value="1"/>
</dbReference>
<evidence type="ECO:0000259" key="8">
    <source>
        <dbReference type="PROSITE" id="PS51746"/>
    </source>
</evidence>
<dbReference type="PROSITE" id="PS50011">
    <property type="entry name" value="PROTEIN_KINASE_DOM"/>
    <property type="match status" value="1"/>
</dbReference>
<dbReference type="Gene3D" id="3.60.40.10">
    <property type="entry name" value="PPM-type phosphatase domain"/>
    <property type="match status" value="1"/>
</dbReference>
<evidence type="ECO:0000256" key="1">
    <source>
        <dbReference type="ARBA" id="ARBA00022527"/>
    </source>
</evidence>
<evidence type="ECO:0000256" key="5">
    <source>
        <dbReference type="ARBA" id="ARBA00022840"/>
    </source>
</evidence>
<sequence length="578" mass="65880">MRKQLKISTGQYSDKGVKPLNQDFHGAIVPKEPQLSLKGVALALADGISSSDVSQIASETAVKNFLEDFYSTSDAWTVQRSGERVLEAINGWLYSQTQRSEYRLNKDKGYVCTLSALVFKARIAHLFHIGDSRIYRLREGGIEQLTKDHRVWKSKDESYLSRALGVSLDLDLDYQQQHLKEGDIYLLCTDGVYEFSETQFVLDTLEACKNNLDEAAKLIVHQALNEGSADNLTLQIARVEQLPQALESSLKQQVDQLALPPILYARDEIDGYRILRELHANSRSRVYLAEDIESQAQVILKTPSVDMSDDPAYLERFLMEEWVARRISSAHVMKAAKQDRQRNYLYTVMEHIEGQTLAQWLRDTPNPDLETTRNIVEQIAHGLQAMHRKEILHQDMRPENIMIDTTGTVKIIDFGAVLVAGIVEAENTLEQPDMQGTALYMAPEYFVGEVISRRADFYSLAVITYHMLSGRFPYGTNMAKARTTAAQHRLKYRSVLDDERELPAWVDETLRKALQPNVYKRYAELSEFIYDLRHPNASFIGRSRPPLIERNPLFFWKSLSFGLAITVAGLLAYIQTHL</sequence>
<dbReference type="PANTHER" id="PTHR24351">
    <property type="entry name" value="RIBOSOMAL PROTEIN S6 KINASE"/>
    <property type="match status" value="1"/>
</dbReference>
<dbReference type="InterPro" id="IPR000719">
    <property type="entry name" value="Prot_kinase_dom"/>
</dbReference>